<proteinExistence type="predicted"/>
<dbReference type="OrthoDB" id="9762169at2"/>
<dbReference type="EMBL" id="CP020569">
    <property type="protein sequence ID" value="ARF59781.1"/>
    <property type="molecule type" value="Genomic_DNA"/>
</dbReference>
<organism evidence="1 2">
    <name type="scientific">Streptomyces gilvosporeus</name>
    <dbReference type="NCBI Taxonomy" id="553510"/>
    <lineage>
        <taxon>Bacteria</taxon>
        <taxon>Bacillati</taxon>
        <taxon>Actinomycetota</taxon>
        <taxon>Actinomycetes</taxon>
        <taxon>Kitasatosporales</taxon>
        <taxon>Streptomycetaceae</taxon>
        <taxon>Streptomyces</taxon>
    </lineage>
</organism>
<dbReference type="Pfam" id="PF13374">
    <property type="entry name" value="TPR_10"/>
    <property type="match status" value="1"/>
</dbReference>
<sequence>MLTTRHEYAKWIGEAGAPDKALAMLHDLWPVRKEVQGVHHPRTLLTQHELGRWTAVTGDRNAALPIVQDVLHARDRVLGPNHPHTRLTRDLLTGLGVR</sequence>
<name>A0A1V0U3P3_9ACTN</name>
<dbReference type="Proteomes" id="UP000192726">
    <property type="component" value="Chromosome"/>
</dbReference>
<dbReference type="STRING" id="553510.B1H19_29855"/>
<evidence type="ECO:0008006" key="3">
    <source>
        <dbReference type="Google" id="ProtNLM"/>
    </source>
</evidence>
<dbReference type="KEGG" id="sgv:B1H19_29855"/>
<reference evidence="1 2" key="1">
    <citation type="submission" date="2017-04" db="EMBL/GenBank/DDBJ databases">
        <title>Complete Genome Sequence of Streptomyces gilvosporeus F607, a Capable Producer of Natamycin.</title>
        <authorList>
            <person name="Zong G."/>
            <person name="Zhong C."/>
            <person name="Fu J."/>
            <person name="Qin R."/>
            <person name="Cao G."/>
        </authorList>
    </citation>
    <scope>NUCLEOTIDE SEQUENCE [LARGE SCALE GENOMIC DNA]</scope>
    <source>
        <strain evidence="1 2">F607</strain>
    </source>
</reference>
<keyword evidence="2" id="KW-1185">Reference proteome</keyword>
<dbReference type="Gene3D" id="1.25.40.10">
    <property type="entry name" value="Tetratricopeptide repeat domain"/>
    <property type="match status" value="1"/>
</dbReference>
<dbReference type="AlphaFoldDB" id="A0A1V0U3P3"/>
<gene>
    <name evidence="1" type="ORF">B1H19_29855</name>
</gene>
<protein>
    <recommendedName>
        <fullName evidence="3">Tetratricopeptide repeat protein</fullName>
    </recommendedName>
</protein>
<evidence type="ECO:0000313" key="1">
    <source>
        <dbReference type="EMBL" id="ARF59781.1"/>
    </source>
</evidence>
<evidence type="ECO:0000313" key="2">
    <source>
        <dbReference type="Proteomes" id="UP000192726"/>
    </source>
</evidence>
<accession>A0A1V0U3P3</accession>
<dbReference type="InterPro" id="IPR011990">
    <property type="entry name" value="TPR-like_helical_dom_sf"/>
</dbReference>